<protein>
    <recommendedName>
        <fullName evidence="4">Nicotinate-nucleotide adenylyltransferase</fullName>
    </recommendedName>
</protein>
<dbReference type="EMBL" id="JAMSCK010000004">
    <property type="protein sequence ID" value="MCM8570173.1"/>
    <property type="molecule type" value="Genomic_DNA"/>
</dbReference>
<evidence type="ECO:0000313" key="2">
    <source>
        <dbReference type="EMBL" id="MCM8570173.1"/>
    </source>
</evidence>
<proteinExistence type="predicted"/>
<name>A0ABT0Z357_9FLAO</name>
<evidence type="ECO:0008006" key="4">
    <source>
        <dbReference type="Google" id="ProtNLM"/>
    </source>
</evidence>
<keyword evidence="1" id="KW-0732">Signal</keyword>
<keyword evidence="3" id="KW-1185">Reference proteome</keyword>
<gene>
    <name evidence="2" type="ORF">NE848_12340</name>
</gene>
<feature type="signal peptide" evidence="1">
    <location>
        <begin position="1"/>
        <end position="20"/>
    </location>
</feature>
<comment type="caution">
    <text evidence="2">The sequence shown here is derived from an EMBL/GenBank/DDBJ whole genome shotgun (WGS) entry which is preliminary data.</text>
</comment>
<organism evidence="2 3">
    <name type="scientific">Gramella jeungdoensis</name>
    <dbReference type="NCBI Taxonomy" id="708091"/>
    <lineage>
        <taxon>Bacteria</taxon>
        <taxon>Pseudomonadati</taxon>
        <taxon>Bacteroidota</taxon>
        <taxon>Flavobacteriia</taxon>
        <taxon>Flavobacteriales</taxon>
        <taxon>Flavobacteriaceae</taxon>
        <taxon>Christiangramia</taxon>
    </lineage>
</organism>
<dbReference type="RefSeq" id="WP_252114014.1">
    <property type="nucleotide sequence ID" value="NZ_JAMSCK010000004.1"/>
</dbReference>
<dbReference type="SUPFAM" id="SSF160574">
    <property type="entry name" value="BT0923-like"/>
    <property type="match status" value="1"/>
</dbReference>
<reference evidence="2" key="1">
    <citation type="submission" date="2022-06" db="EMBL/GenBank/DDBJ databases">
        <title>Gramella sediminis sp. nov., isolated from deep-sea sediment of the Indian Ocean.</title>
        <authorList>
            <person name="Yang L."/>
        </authorList>
    </citation>
    <scope>NUCLEOTIDE SEQUENCE</scope>
    <source>
        <strain evidence="2">HMD3159</strain>
    </source>
</reference>
<evidence type="ECO:0000313" key="3">
    <source>
        <dbReference type="Proteomes" id="UP001155077"/>
    </source>
</evidence>
<evidence type="ECO:0000256" key="1">
    <source>
        <dbReference type="SAM" id="SignalP"/>
    </source>
</evidence>
<accession>A0ABT0Z357</accession>
<dbReference type="Proteomes" id="UP001155077">
    <property type="component" value="Unassembled WGS sequence"/>
</dbReference>
<feature type="chain" id="PRO_5046270195" description="Nicotinate-nucleotide adenylyltransferase" evidence="1">
    <location>
        <begin position="21"/>
        <end position="188"/>
    </location>
</feature>
<sequence length="188" mass="21351">MKKFITLMLAVAGCIFASNAQVIQLEKVELSDFEPTAQIVFEDYANGIIKVKENHAKQFQDNAINFLVENFDIYRFMREAGDDTDEVRVTLKSSNGMLLASYNKDGQLVKTYQKFKDVPLPPAIRNQVYAEYEGWTMTKNKYVASGLEDNIDKERYLVHLERGNDKEKIKITPKSTAGTGVAVVIEKQ</sequence>